<reference evidence="2" key="1">
    <citation type="journal article" date="1995" name="Mol. Microbiol.">
        <title>The endogenous Bacillus subtilis (natto) plasmids pTA1015 and pTA1040 contain signal peptidase-encoding genes: identification of a new structural module on cryptic plasmids.</title>
        <authorList>
            <person name="Meijer W.J."/>
            <person name="de Jong A."/>
            <person name="Bea G."/>
            <person name="Wisman A."/>
            <person name="Tjalsma H."/>
            <person name="Venema G."/>
            <person name="Bron S."/>
            <person name="van Dijl J.M."/>
        </authorList>
    </citation>
    <scope>NUCLEOTIDE SEQUENCE</scope>
    <source>
        <strain evidence="2">IF03022</strain>
        <plasmid evidence="2">pTA1060</plasmid>
    </source>
</reference>
<geneLocation type="plasmid" evidence="2">
    <name>pTA1060</name>
</geneLocation>
<keyword evidence="2" id="KW-0614">Plasmid</keyword>
<reference evidence="2" key="3">
    <citation type="submission" date="1995-07" db="EMBL/GenBank/DDBJ databases">
        <authorList>
            <person name="Meijer W.J.J."/>
        </authorList>
    </citation>
    <scope>NUCLEOTIDE SEQUENCE</scope>
    <source>
        <strain evidence="2">IF03022</strain>
        <plasmid evidence="2">pTA1060</plasmid>
    </source>
</reference>
<reference evidence="2" key="4">
    <citation type="journal article" date="1998" name="FEMS Microbiol. Rev.">
        <title>Rolling-circle plasmids from Bacillus subtilis: complete nucleotide sequences and analyses of genes of pTA1015, pTA1040, pTA1050 and pTA1060, and comparisons with related plasmids from gram-positive bacteria.</title>
        <authorList>
            <person name="Meijer W.J."/>
            <person name="Wisman G.B."/>
            <person name="Terpstra P."/>
            <person name="Thorsted P.B."/>
            <person name="Thomas C.M."/>
            <person name="Holsappel S."/>
            <person name="Venema G."/>
            <person name="Bron S."/>
        </authorList>
    </citation>
    <scope>NUCLEOTIDE SEQUENCE</scope>
    <source>
        <strain evidence="2">IF03022</strain>
        <plasmid evidence="2">pTA1060</plasmid>
    </source>
</reference>
<feature type="domain" description="Phage-Barnase-EndoU-ColicinE5/D-RelE like nuclease 3" evidence="1">
    <location>
        <begin position="5"/>
        <end position="111"/>
    </location>
</feature>
<accession>Q45455</accession>
<proteinExistence type="predicted"/>
<sequence length="132" mass="15073">MNFEQIGVINDTVINQLNLTISPTPIFIGKSNIDHMIKEHPEDFNKYGCYLEEIISSPDYVSLHPNNGSIQYIKVFFDEDNEKHVLVAVRATKKGVFFARSLFVMSDLKVKSYTNKGMLKKCVVPKQKTTTE</sequence>
<dbReference type="RefSeq" id="WP_010890193.1">
    <property type="nucleotide sequence ID" value="NC_001766.1"/>
</dbReference>
<protein>
    <recommendedName>
        <fullName evidence="1">Phage-Barnase-EndoU-ColicinE5/D-RelE like nuclease 3 domain-containing protein</fullName>
    </recommendedName>
</protein>
<dbReference type="EMBL" id="U32380">
    <property type="protein sequence ID" value="AAC44423.1"/>
    <property type="molecule type" value="Genomic_DNA"/>
</dbReference>
<reference evidence="2" key="2">
    <citation type="journal article" date="1995" name="Nucleic Acids Res.">
        <title>Characterization of single strand origins of cryptic rolling-circle plasmids from Bacillus subtilis.</title>
        <authorList>
            <person name="Meijer W.J."/>
            <person name="Venema G."/>
            <person name="Bron S."/>
        </authorList>
    </citation>
    <scope>NUCLEOTIDE SEQUENCE</scope>
    <source>
        <strain evidence="2">IF03022</strain>
        <plasmid evidence="2">pTA1060</plasmid>
    </source>
</reference>
<name>Q45455_BACIU</name>
<organism evidence="2">
    <name type="scientific">Bacillus subtilis</name>
    <dbReference type="NCBI Taxonomy" id="1423"/>
    <lineage>
        <taxon>Bacteria</taxon>
        <taxon>Bacillati</taxon>
        <taxon>Bacillota</taxon>
        <taxon>Bacilli</taxon>
        <taxon>Bacillales</taxon>
        <taxon>Bacillaceae</taxon>
        <taxon>Bacillus</taxon>
    </lineage>
</organism>
<evidence type="ECO:0000259" key="1">
    <source>
        <dbReference type="Pfam" id="PF18812"/>
    </source>
</evidence>
<dbReference type="Pfam" id="PF18812">
    <property type="entry name" value="PBECR3"/>
    <property type="match status" value="1"/>
</dbReference>
<dbReference type="InterPro" id="IPR041301">
    <property type="entry name" value="PBECR3"/>
</dbReference>
<dbReference type="AlphaFoldDB" id="Q45455"/>
<evidence type="ECO:0000313" key="2">
    <source>
        <dbReference type="EMBL" id="AAC44423.1"/>
    </source>
</evidence>
<gene>
    <name evidence="2" type="primary">orf5.60</name>
</gene>
<dbReference type="PIR" id="I40566">
    <property type="entry name" value="I40566"/>
</dbReference>